<dbReference type="EMBL" id="CACVBM020001862">
    <property type="protein sequence ID" value="CAA7061257.1"/>
    <property type="molecule type" value="Genomic_DNA"/>
</dbReference>
<dbReference type="Proteomes" id="UP000467841">
    <property type="component" value="Unassembled WGS sequence"/>
</dbReference>
<proteinExistence type="predicted"/>
<evidence type="ECO:0000259" key="1">
    <source>
        <dbReference type="Pfam" id="PF00646"/>
    </source>
</evidence>
<dbReference type="Pfam" id="PF08268">
    <property type="entry name" value="FBA_3"/>
    <property type="match status" value="1"/>
</dbReference>
<accession>A0A6D2L8N9</accession>
<dbReference type="CDD" id="cd22157">
    <property type="entry name" value="F-box_AtFBW1-like"/>
    <property type="match status" value="1"/>
</dbReference>
<dbReference type="InterPro" id="IPR017451">
    <property type="entry name" value="F-box-assoc_interact_dom"/>
</dbReference>
<dbReference type="NCBIfam" id="TIGR01640">
    <property type="entry name" value="F_box_assoc_1"/>
    <property type="match status" value="1"/>
</dbReference>
<keyword evidence="4" id="KW-1185">Reference proteome</keyword>
<evidence type="ECO:0000313" key="4">
    <source>
        <dbReference type="Proteomes" id="UP000467841"/>
    </source>
</evidence>
<dbReference type="InterPro" id="IPR013187">
    <property type="entry name" value="F-box-assoc_dom_typ3"/>
</dbReference>
<dbReference type="InterPro" id="IPR036047">
    <property type="entry name" value="F-box-like_dom_sf"/>
</dbReference>
<sequence length="302" mass="35312">MSSISNDLIAEIFSRLPAKSVRRFRCLSKVWCSMYHRPYFTKLFLTRSSARPRLLFAVHEYHKSEWSFYSSSQPQNPNEKSSSLAVDVGFRLKFPEDTWSYFCGYASGLICFRHTSPSEEDEGSVLVLCNPSTGQYEILSKLGRDVNSSRNYLGFDPIDKQFKVLLVWADSTCHNGDFRVLTLGTGKMNWRKIQCPLAHEPYPDLKGICIDGVLYYIAYHETYNKKMIVCFDVRSEKFKFVDTEGFYDQLINYKGKLGVIKVFYSDLSNGRRRRTLELRMRVLEDVEKQEWSKHHYYTLMVD</sequence>
<dbReference type="OrthoDB" id="5319261at2759"/>
<dbReference type="InterPro" id="IPR001810">
    <property type="entry name" value="F-box_dom"/>
</dbReference>
<organism evidence="3 4">
    <name type="scientific">Microthlaspi erraticum</name>
    <dbReference type="NCBI Taxonomy" id="1685480"/>
    <lineage>
        <taxon>Eukaryota</taxon>
        <taxon>Viridiplantae</taxon>
        <taxon>Streptophyta</taxon>
        <taxon>Embryophyta</taxon>
        <taxon>Tracheophyta</taxon>
        <taxon>Spermatophyta</taxon>
        <taxon>Magnoliopsida</taxon>
        <taxon>eudicotyledons</taxon>
        <taxon>Gunneridae</taxon>
        <taxon>Pentapetalae</taxon>
        <taxon>rosids</taxon>
        <taxon>malvids</taxon>
        <taxon>Brassicales</taxon>
        <taxon>Brassicaceae</taxon>
        <taxon>Coluteocarpeae</taxon>
        <taxon>Microthlaspi</taxon>
    </lineage>
</organism>
<evidence type="ECO:0008006" key="5">
    <source>
        <dbReference type="Google" id="ProtNLM"/>
    </source>
</evidence>
<evidence type="ECO:0000313" key="3">
    <source>
        <dbReference type="EMBL" id="CAA7061257.1"/>
    </source>
</evidence>
<name>A0A6D2L8N9_9BRAS</name>
<dbReference type="Pfam" id="PF00646">
    <property type="entry name" value="F-box"/>
    <property type="match status" value="1"/>
</dbReference>
<dbReference type="SUPFAM" id="SSF81383">
    <property type="entry name" value="F-box domain"/>
    <property type="match status" value="1"/>
</dbReference>
<dbReference type="PANTHER" id="PTHR31111:SF125">
    <property type="entry name" value="F-BOX PROTEIN CPR30-LIKE"/>
    <property type="match status" value="1"/>
</dbReference>
<feature type="domain" description="F-box associated beta-propeller type 3" evidence="2">
    <location>
        <begin position="53"/>
        <end position="297"/>
    </location>
</feature>
<gene>
    <name evidence="3" type="ORF">MERR_LOCUS48493</name>
</gene>
<dbReference type="AlphaFoldDB" id="A0A6D2L8N9"/>
<comment type="caution">
    <text evidence="3">The sequence shown here is derived from an EMBL/GenBank/DDBJ whole genome shotgun (WGS) entry which is preliminary data.</text>
</comment>
<evidence type="ECO:0000259" key="2">
    <source>
        <dbReference type="Pfam" id="PF08268"/>
    </source>
</evidence>
<feature type="domain" description="F-box" evidence="1">
    <location>
        <begin position="2"/>
        <end position="33"/>
    </location>
</feature>
<protein>
    <recommendedName>
        <fullName evidence="5">F-box domain-containing protein</fullName>
    </recommendedName>
</protein>
<dbReference type="PANTHER" id="PTHR31111">
    <property type="entry name" value="BNAA05G37150D PROTEIN-RELATED"/>
    <property type="match status" value="1"/>
</dbReference>
<reference evidence="3" key="1">
    <citation type="submission" date="2020-01" db="EMBL/GenBank/DDBJ databases">
        <authorList>
            <person name="Mishra B."/>
        </authorList>
    </citation>
    <scope>NUCLEOTIDE SEQUENCE [LARGE SCALE GENOMIC DNA]</scope>
</reference>